<organism evidence="2">
    <name type="scientific">bioreactor metagenome</name>
    <dbReference type="NCBI Taxonomy" id="1076179"/>
    <lineage>
        <taxon>unclassified sequences</taxon>
        <taxon>metagenomes</taxon>
        <taxon>ecological metagenomes</taxon>
    </lineage>
</organism>
<sequence>MRNIFIACVALLFITTSCNMKQKADLILINGKIYTVDSTFKIVSALAVKDGKIIDMGEDDYILNNYRASHYEDAQGNAVYPGFNDAHCHFIGLGRSLNVADLRNTTSFEEIIEKLKEFDKANNPQVLVGEGWDQNLWQIKEFPDNSLLNKAFPDKPVILKRIDYHAVIVNEAAINKLGLKPNDGNYPIAEAVTKGDKFTGVFLETTADKFKGIVPEPDDTEMEQIIKLAQEECFKFGLTSVSDADVTFLNATALINSNNSGLLKIRTDVWLSATAENIENFPKPVTSGNIRIGTIKMYLDGALGSRGALLIAPYSDKPDSKGIYVGTPEDFEKYCKWAYDNNFQVAVHCIGDGANREALRVFGNLLKDTNDRRWRIEHAQIIDPNDFGLFGKYSIVPSIQPTHATSDMIWAKERLGERLVNAYAYKQLLSQNGWLPSGTDFPIEKVNPIYTFYAAVFRKNLDAQPDGGFQMENALTREEAIRSMTIWAAKASFEESIKGSLEKGKYADFVILDKDLMTAEEYEILRTKVVKTFVGGELVFSRK</sequence>
<dbReference type="InterPro" id="IPR032466">
    <property type="entry name" value="Metal_Hydrolase"/>
</dbReference>
<dbReference type="SUPFAM" id="SSF51338">
    <property type="entry name" value="Composite domain of metallo-dependent hydrolases"/>
    <property type="match status" value="1"/>
</dbReference>
<dbReference type="EC" id="3.5.1.91" evidence="2"/>
<dbReference type="Gene3D" id="3.20.20.140">
    <property type="entry name" value="Metal-dependent hydrolases"/>
    <property type="match status" value="1"/>
</dbReference>
<dbReference type="Gene3D" id="2.30.40.10">
    <property type="entry name" value="Urease, subunit C, domain 1"/>
    <property type="match status" value="1"/>
</dbReference>
<evidence type="ECO:0000313" key="2">
    <source>
        <dbReference type="EMBL" id="MPM50040.1"/>
    </source>
</evidence>
<comment type="caution">
    <text evidence="2">The sequence shown here is derived from an EMBL/GenBank/DDBJ whole genome shotgun (WGS) entry which is preliminary data.</text>
</comment>
<dbReference type="SUPFAM" id="SSF51556">
    <property type="entry name" value="Metallo-dependent hydrolases"/>
    <property type="match status" value="1"/>
</dbReference>
<dbReference type="InterPro" id="IPR011059">
    <property type="entry name" value="Metal-dep_hydrolase_composite"/>
</dbReference>
<reference evidence="2" key="1">
    <citation type="submission" date="2019-08" db="EMBL/GenBank/DDBJ databases">
        <authorList>
            <person name="Kucharzyk K."/>
            <person name="Murdoch R.W."/>
            <person name="Higgins S."/>
            <person name="Loffler F."/>
        </authorList>
    </citation>
    <scope>NUCLEOTIDE SEQUENCE</scope>
</reference>
<dbReference type="Gene3D" id="3.10.310.70">
    <property type="match status" value="1"/>
</dbReference>
<name>A0A645AA12_9ZZZZ</name>
<evidence type="ECO:0000259" key="1">
    <source>
        <dbReference type="Pfam" id="PF07969"/>
    </source>
</evidence>
<dbReference type="AlphaFoldDB" id="A0A645AA12"/>
<dbReference type="PROSITE" id="PS51257">
    <property type="entry name" value="PROKAR_LIPOPROTEIN"/>
    <property type="match status" value="1"/>
</dbReference>
<keyword evidence="2" id="KW-0378">Hydrolase</keyword>
<gene>
    <name evidence="2" type="primary">nfdA_15</name>
    <name evidence="2" type="ORF">SDC9_96774</name>
</gene>
<feature type="domain" description="Amidohydrolase 3" evidence="1">
    <location>
        <begin position="73"/>
        <end position="540"/>
    </location>
</feature>
<dbReference type="PANTHER" id="PTHR22642">
    <property type="entry name" value="IMIDAZOLONEPROPIONASE"/>
    <property type="match status" value="1"/>
</dbReference>
<dbReference type="EMBL" id="VSSQ01012787">
    <property type="protein sequence ID" value="MPM50040.1"/>
    <property type="molecule type" value="Genomic_DNA"/>
</dbReference>
<accession>A0A645AA12</accession>
<dbReference type="InterPro" id="IPR033932">
    <property type="entry name" value="YtcJ-like"/>
</dbReference>
<protein>
    <submittedName>
        <fullName evidence="2">N-substituted formamide deformylase</fullName>
        <ecNumber evidence="2">3.5.1.91</ecNumber>
    </submittedName>
</protein>
<dbReference type="GO" id="GO:0016810">
    <property type="term" value="F:hydrolase activity, acting on carbon-nitrogen (but not peptide) bonds"/>
    <property type="evidence" value="ECO:0007669"/>
    <property type="project" value="InterPro"/>
</dbReference>
<dbReference type="InterPro" id="IPR013108">
    <property type="entry name" value="Amidohydro_3"/>
</dbReference>
<dbReference type="CDD" id="cd01300">
    <property type="entry name" value="YtcJ_like"/>
    <property type="match status" value="1"/>
</dbReference>
<dbReference type="Pfam" id="PF07969">
    <property type="entry name" value="Amidohydro_3"/>
    <property type="match status" value="1"/>
</dbReference>
<dbReference type="PANTHER" id="PTHR22642:SF2">
    <property type="entry name" value="PROTEIN LONG AFTER FAR-RED 3"/>
    <property type="match status" value="1"/>
</dbReference>
<proteinExistence type="predicted"/>